<feature type="compositionally biased region" description="Acidic residues" evidence="1">
    <location>
        <begin position="40"/>
        <end position="50"/>
    </location>
</feature>
<feature type="compositionally biased region" description="Low complexity" evidence="1">
    <location>
        <begin position="221"/>
        <end position="230"/>
    </location>
</feature>
<keyword evidence="3" id="KW-1185">Reference proteome</keyword>
<sequence length="658" mass="70512">MPSEGGQMSRLVAFLGQPGDRPVCPHTLSPLPPSARAPSVDDDADDDVDEPPSRSTQAAQSLGARRLHLGPLSLRGIAQAVSTDRRTTTRGEGSAAARVGRASLMTARRFGARGPPPGSNNEALQRLPRTNLARRRLPPRRAAPSTAGARSPSCWRLRLWANGNRVGRPACRAMKRFPSTTEYGELSARSRTFSDEAWTARLEYALRADVAEGSKGEGKTSDTSTTSSGKPHLLLGPSTEDSPVGRHGTARHGTAGRPPKRPAAPDQMPVAQTGKHQTATPTGRRCICAATCPSSACRPRYDLPAFWSSPPKVAPSPEERHATRSNRAGVVLSLRRRPPDTEAEGANYSQATGAWMTPGEAARNHRVQPAARPANQAPGPRPPPSAPSPARSNHPDSGLTRETTLCSKGDRPSHPVEPVFVERTCRQASNFLSFVACSHAADPCTEGLRDAADGRTTNPRPQPTDMCGGRRSQVTPCASITTTDATVSLALACHVPCTRDGTRPGFTNRPPSCPSNSHDETHRSWASPPAPRRRHLDRMCSAREARLLVVLDVDSPPRTHPLPAWMRCGVGHRGPQPAQIRGTSLIIASASRMLACSRPRRAHGHHTTTASSDIALQSPGHRVPGFPPAFWNHTLRLGARSLPERCSSITESTALLRC</sequence>
<feature type="region of interest" description="Disordered" evidence="1">
    <location>
        <begin position="504"/>
        <end position="533"/>
    </location>
</feature>
<reference evidence="2 3" key="1">
    <citation type="journal article" date="2024" name="Microbiol. Resour. Announc.">
        <title>Genome annotations for the ascomycete fungi Trichoderma harzianum, Trichoderma aggressivum, and Purpureocillium lilacinum.</title>
        <authorList>
            <person name="Beijen E.P.W."/>
            <person name="Ohm R.A."/>
        </authorList>
    </citation>
    <scope>NUCLEOTIDE SEQUENCE [LARGE SCALE GENOMIC DNA]</scope>
    <source>
        <strain evidence="2 3">CBS 150709</strain>
    </source>
</reference>
<evidence type="ECO:0000313" key="2">
    <source>
        <dbReference type="EMBL" id="KAK4089767.1"/>
    </source>
</evidence>
<feature type="compositionally biased region" description="Basic and acidic residues" evidence="1">
    <location>
        <begin position="211"/>
        <end position="220"/>
    </location>
</feature>
<proteinExistence type="predicted"/>
<protein>
    <submittedName>
        <fullName evidence="2">Uncharacterized protein</fullName>
    </submittedName>
</protein>
<feature type="region of interest" description="Disordered" evidence="1">
    <location>
        <begin position="1"/>
        <end position="67"/>
    </location>
</feature>
<evidence type="ECO:0000313" key="3">
    <source>
        <dbReference type="Proteomes" id="UP001287286"/>
    </source>
</evidence>
<gene>
    <name evidence="2" type="ORF">Purlil1_5870</name>
</gene>
<feature type="compositionally biased region" description="Low complexity" evidence="1">
    <location>
        <begin position="369"/>
        <end position="378"/>
    </location>
</feature>
<evidence type="ECO:0000256" key="1">
    <source>
        <dbReference type="SAM" id="MobiDB-lite"/>
    </source>
</evidence>
<feature type="region of interest" description="Disordered" evidence="1">
    <location>
        <begin position="111"/>
        <end position="149"/>
    </location>
</feature>
<comment type="caution">
    <text evidence="2">The sequence shown here is derived from an EMBL/GenBank/DDBJ whole genome shotgun (WGS) entry which is preliminary data.</text>
</comment>
<feature type="region of interest" description="Disordered" evidence="1">
    <location>
        <begin position="361"/>
        <end position="414"/>
    </location>
</feature>
<feature type="region of interest" description="Disordered" evidence="1">
    <location>
        <begin position="450"/>
        <end position="472"/>
    </location>
</feature>
<feature type="region of interest" description="Disordered" evidence="1">
    <location>
        <begin position="211"/>
        <end position="282"/>
    </location>
</feature>
<dbReference type="Proteomes" id="UP001287286">
    <property type="component" value="Unassembled WGS sequence"/>
</dbReference>
<accession>A0ABR0C0F7</accession>
<dbReference type="EMBL" id="JAWRVI010000018">
    <property type="protein sequence ID" value="KAK4089767.1"/>
    <property type="molecule type" value="Genomic_DNA"/>
</dbReference>
<organism evidence="2 3">
    <name type="scientific">Purpureocillium lilacinum</name>
    <name type="common">Paecilomyces lilacinus</name>
    <dbReference type="NCBI Taxonomy" id="33203"/>
    <lineage>
        <taxon>Eukaryota</taxon>
        <taxon>Fungi</taxon>
        <taxon>Dikarya</taxon>
        <taxon>Ascomycota</taxon>
        <taxon>Pezizomycotina</taxon>
        <taxon>Sordariomycetes</taxon>
        <taxon>Hypocreomycetidae</taxon>
        <taxon>Hypocreales</taxon>
        <taxon>Ophiocordycipitaceae</taxon>
        <taxon>Purpureocillium</taxon>
    </lineage>
</organism>
<name>A0ABR0C0F7_PURLI</name>